<feature type="domain" description="SnoaL-like" evidence="1">
    <location>
        <begin position="23"/>
        <end position="128"/>
    </location>
</feature>
<proteinExistence type="predicted"/>
<dbReference type="Pfam" id="PF12680">
    <property type="entry name" value="SnoaL_2"/>
    <property type="match status" value="1"/>
</dbReference>
<reference evidence="2 3" key="1">
    <citation type="submission" date="2019-07" db="EMBL/GenBank/DDBJ databases">
        <title>Qingshengfaniella alkalisoli gen. nov., sp. nov., isolated from saline soil.</title>
        <authorList>
            <person name="Xu L."/>
            <person name="Huang X.-X."/>
            <person name="Sun J.-Q."/>
        </authorList>
    </citation>
    <scope>NUCLEOTIDE SEQUENCE [LARGE SCALE GENOMIC DNA]</scope>
    <source>
        <strain evidence="2 3">DSM 27279</strain>
    </source>
</reference>
<comment type="caution">
    <text evidence="2">The sequence shown here is derived from an EMBL/GenBank/DDBJ whole genome shotgun (WGS) entry which is preliminary data.</text>
</comment>
<evidence type="ECO:0000259" key="1">
    <source>
        <dbReference type="Pfam" id="PF12680"/>
    </source>
</evidence>
<sequence>MANDLRAARIQTVKDHMALECVHEWDKVLDTFQHPRYEMHASGAVFDGRQEVMEYFHTSRAAFPDLRNDIIAVAAADDSDTVLVEFWLEGTHRGAFTVNGRTYEPTGRTFRVRMAASFEFAPGSDKIVCERPYSCQDAKLRSLGLL</sequence>
<evidence type="ECO:0000313" key="2">
    <source>
        <dbReference type="EMBL" id="TSH97676.1"/>
    </source>
</evidence>
<organism evidence="2 3">
    <name type="scientific">Verticiella sediminum</name>
    <dbReference type="NCBI Taxonomy" id="1247510"/>
    <lineage>
        <taxon>Bacteria</taxon>
        <taxon>Pseudomonadati</taxon>
        <taxon>Pseudomonadota</taxon>
        <taxon>Betaproteobacteria</taxon>
        <taxon>Burkholderiales</taxon>
        <taxon>Alcaligenaceae</taxon>
        <taxon>Verticiella</taxon>
    </lineage>
</organism>
<dbReference type="AlphaFoldDB" id="A0A556AXQ0"/>
<dbReference type="Proteomes" id="UP000318405">
    <property type="component" value="Unassembled WGS sequence"/>
</dbReference>
<dbReference type="InterPro" id="IPR037401">
    <property type="entry name" value="SnoaL-like"/>
</dbReference>
<dbReference type="SUPFAM" id="SSF54427">
    <property type="entry name" value="NTF2-like"/>
    <property type="match status" value="1"/>
</dbReference>
<name>A0A556AXQ0_9BURK</name>
<dbReference type="Gene3D" id="3.10.450.50">
    <property type="match status" value="1"/>
</dbReference>
<gene>
    <name evidence="2" type="ORF">FOZ76_05850</name>
</gene>
<dbReference type="RefSeq" id="WP_143947201.1">
    <property type="nucleotide sequence ID" value="NZ_BAABMB010000004.1"/>
</dbReference>
<keyword evidence="3" id="KW-1185">Reference proteome</keyword>
<dbReference type="InterPro" id="IPR032710">
    <property type="entry name" value="NTF2-like_dom_sf"/>
</dbReference>
<protein>
    <submittedName>
        <fullName evidence="2">Nuclear transport factor 2 family protein</fullName>
    </submittedName>
</protein>
<dbReference type="OrthoDB" id="4539871at2"/>
<accession>A0A556AXQ0</accession>
<dbReference type="EMBL" id="VLTJ01000008">
    <property type="protein sequence ID" value="TSH97676.1"/>
    <property type="molecule type" value="Genomic_DNA"/>
</dbReference>
<evidence type="ECO:0000313" key="3">
    <source>
        <dbReference type="Proteomes" id="UP000318405"/>
    </source>
</evidence>